<dbReference type="EMBL" id="WBMW01004575">
    <property type="protein sequence ID" value="NXC47763.1"/>
    <property type="molecule type" value="Genomic_DNA"/>
</dbReference>
<evidence type="ECO:0000313" key="2">
    <source>
        <dbReference type="Proteomes" id="UP000613066"/>
    </source>
</evidence>
<evidence type="ECO:0000313" key="1">
    <source>
        <dbReference type="EMBL" id="NXC47763.1"/>
    </source>
</evidence>
<gene>
    <name evidence="1" type="primary">Itpripl1_1</name>
    <name evidence="1" type="ORF">PENPIL_R15638</name>
</gene>
<dbReference type="AlphaFoldDB" id="A0A851NYD0"/>
<protein>
    <submittedName>
        <fullName evidence="1">IPIL1 protein</fullName>
    </submittedName>
</protein>
<dbReference type="Proteomes" id="UP000613066">
    <property type="component" value="Unassembled WGS sequence"/>
</dbReference>
<sequence length="158" mass="18112">GWSALEGNVLYCLLVPLKPPPGYTFCIELGDAEERLARKSCVCVELECTCERERLLGDVMYFLHHAKDKSRGKHEPSLLDTFCKCSYLHMEKTMHWFWSEVKASWNRLAQPRDCCLTVLPSCHSCKIKVTSTSMTTSTIEMMLGVQLDDLDTFLRLSR</sequence>
<comment type="caution">
    <text evidence="1">The sequence shown here is derived from an EMBL/GenBank/DDBJ whole genome shotgun (WGS) entry which is preliminary data.</text>
</comment>
<proteinExistence type="predicted"/>
<keyword evidence="2" id="KW-1185">Reference proteome</keyword>
<dbReference type="OrthoDB" id="9114331at2759"/>
<organism evidence="1 2">
    <name type="scientific">Penelope pileata</name>
    <dbReference type="NCBI Taxonomy" id="1118817"/>
    <lineage>
        <taxon>Eukaryota</taxon>
        <taxon>Metazoa</taxon>
        <taxon>Chordata</taxon>
        <taxon>Craniata</taxon>
        <taxon>Vertebrata</taxon>
        <taxon>Euteleostomi</taxon>
        <taxon>Archelosauria</taxon>
        <taxon>Archosauria</taxon>
        <taxon>Dinosauria</taxon>
        <taxon>Saurischia</taxon>
        <taxon>Theropoda</taxon>
        <taxon>Coelurosauria</taxon>
        <taxon>Aves</taxon>
        <taxon>Neognathae</taxon>
        <taxon>Galloanserae</taxon>
        <taxon>Galliformes</taxon>
        <taxon>Cracidae</taxon>
        <taxon>Penelope</taxon>
    </lineage>
</organism>
<name>A0A851NYD0_9GALL</name>
<feature type="non-terminal residue" evidence="1">
    <location>
        <position position="1"/>
    </location>
</feature>
<accession>A0A851NYD0</accession>
<feature type="non-terminal residue" evidence="1">
    <location>
        <position position="158"/>
    </location>
</feature>
<reference evidence="1" key="1">
    <citation type="submission" date="2019-09" db="EMBL/GenBank/DDBJ databases">
        <title>Bird 10,000 Genomes (B10K) Project - Family phase.</title>
        <authorList>
            <person name="Zhang G."/>
        </authorList>
    </citation>
    <scope>NUCLEOTIDE SEQUENCE</scope>
    <source>
        <strain evidence="1">B10K-DU-001-08</strain>
        <tissue evidence="1">Muscle</tissue>
    </source>
</reference>